<proteinExistence type="predicted"/>
<evidence type="ECO:0000313" key="1">
    <source>
        <dbReference type="EMBL" id="GBD68982.1"/>
    </source>
</evidence>
<dbReference type="EMBL" id="BDEC01000086">
    <property type="protein sequence ID" value="GBD68982.1"/>
    <property type="molecule type" value="Genomic_DNA"/>
</dbReference>
<dbReference type="AlphaFoldDB" id="A0A2H6CY76"/>
<accession>A0A2H6CY76</accession>
<keyword evidence="2" id="KW-1185">Reference proteome</keyword>
<comment type="caution">
    <text evidence="1">The sequence shown here is derived from an EMBL/GenBank/DDBJ whole genome shotgun (WGS) entry which is preliminary data.</text>
</comment>
<name>A0A2H6CY76_TETHA</name>
<evidence type="ECO:0000313" key="2">
    <source>
        <dbReference type="Proteomes" id="UP000236214"/>
    </source>
</evidence>
<gene>
    <name evidence="1" type="ORF">TEHN7118_1788</name>
</gene>
<protein>
    <submittedName>
        <fullName evidence="1">Uncharacterized protein</fullName>
    </submittedName>
</protein>
<reference evidence="1 2" key="1">
    <citation type="submission" date="2016-05" db="EMBL/GenBank/DDBJ databases">
        <title>Whole genome sequencing of Tetragenococcus halophilus subsp. halophilus NISL 7118.</title>
        <authorList>
            <person name="Shiwa Y."/>
            <person name="Nishimura I."/>
            <person name="Yoshikawa H."/>
            <person name="Koyama Y."/>
            <person name="Oguma T."/>
        </authorList>
    </citation>
    <scope>NUCLEOTIDE SEQUENCE [LARGE SCALE GENOMIC DNA]</scope>
    <source>
        <strain evidence="1 2">NISL 7118</strain>
    </source>
</reference>
<organism evidence="1 2">
    <name type="scientific">Tetragenococcus halophilus subsp. halophilus</name>
    <dbReference type="NCBI Taxonomy" id="1513897"/>
    <lineage>
        <taxon>Bacteria</taxon>
        <taxon>Bacillati</taxon>
        <taxon>Bacillota</taxon>
        <taxon>Bacilli</taxon>
        <taxon>Lactobacillales</taxon>
        <taxon>Enterococcaceae</taxon>
        <taxon>Tetragenococcus</taxon>
    </lineage>
</organism>
<sequence>MLKYKQVNLCKERGMAMYEKEQLNNFKGGIAIGIGIGLLSGVASTLLIKNKQNLSADLILQRIKKAFLKEGPIEGSWISFEKQPVRKFAVHTEGYNGGITRLEDNRLVTYEFLADAKTGSVLDINRISV</sequence>
<dbReference type="Proteomes" id="UP000236214">
    <property type="component" value="Unassembled WGS sequence"/>
</dbReference>